<proteinExistence type="predicted"/>
<evidence type="ECO:0008006" key="3">
    <source>
        <dbReference type="Google" id="ProtNLM"/>
    </source>
</evidence>
<evidence type="ECO:0000313" key="2">
    <source>
        <dbReference type="Proteomes" id="UP000037237"/>
    </source>
</evidence>
<dbReference type="InterPro" id="IPR027417">
    <property type="entry name" value="P-loop_NTPase"/>
</dbReference>
<dbReference type="EMBL" id="LFWU01000101">
    <property type="protein sequence ID" value="KON31358.1"/>
    <property type="molecule type" value="Genomic_DNA"/>
</dbReference>
<dbReference type="AlphaFoldDB" id="A0A0M0BRY4"/>
<dbReference type="Gene3D" id="3.40.50.300">
    <property type="entry name" value="P-loop containing nucleotide triphosphate hydrolases"/>
    <property type="match status" value="1"/>
</dbReference>
<sequence>MWSKGSQRYRYEYSATKINNELLAIKGDLKEEDAKYQLYRFLRNNVGYTCELFLGIRLFPFQEMAIKAMMVGDYSMFVFSRGLSKTFSTAIYVLLECLLNPNANIGVIAGTFRQSKQIFSKIEDIMSKPEAVMASEAGYKLSKGTDAWTMRIGKNKAIALPLANGERLRGFRFNRIVLDEFLTIPEKIFNEVILPFLGVVENPTEREDIYDLETMLIDAGEMKESERHVWPNNKLIILSSPSFKFEYMYKLYCKYRDLIEGVYENAEEEDDEDAADNAYRVVMQLSYDCAPKTLYDKNLLKQAKSTMSEMQFEREFGGQFVDESDGYFRLSKMMKCTIPDGEFPAAEIVGNPKDQYILSFDPNWAGNTSADHFAMHVFKLLPDSQKLCLVHSYALAGVSLKEHMKYFHYLLNHFNIVGICGDYNGGVQLFKAAMKANYLNHLK</sequence>
<accession>A0A0M0BRY4</accession>
<reference evidence="1 2" key="1">
    <citation type="submission" date="2015-06" db="EMBL/GenBank/DDBJ databases">
        <title>New insights into the roles of widespread benthic archaea in carbon and nitrogen cycling.</title>
        <authorList>
            <person name="Lazar C.S."/>
            <person name="Baker B.J."/>
            <person name="Seitz K.W."/>
            <person name="Hyde A.S."/>
            <person name="Dick G.J."/>
            <person name="Hinrichs K.-U."/>
            <person name="Teske A.P."/>
        </authorList>
    </citation>
    <scope>NUCLEOTIDE SEQUENCE [LARGE SCALE GENOMIC DNA]</scope>
    <source>
        <strain evidence="1">SG8-32-1</strain>
    </source>
</reference>
<name>A0A0M0BRY4_9ARCH</name>
<comment type="caution">
    <text evidence="1">The sequence shown here is derived from an EMBL/GenBank/DDBJ whole genome shotgun (WGS) entry which is preliminary data.</text>
</comment>
<organism evidence="1 2">
    <name type="scientific">miscellaneous Crenarchaeota group-1 archaeon SG8-32-1</name>
    <dbReference type="NCBI Taxonomy" id="1685124"/>
    <lineage>
        <taxon>Archaea</taxon>
        <taxon>Candidatus Bathyarchaeota</taxon>
        <taxon>MCG-1</taxon>
    </lineage>
</organism>
<evidence type="ECO:0000313" key="1">
    <source>
        <dbReference type="EMBL" id="KON31358.1"/>
    </source>
</evidence>
<dbReference type="Proteomes" id="UP000037237">
    <property type="component" value="Unassembled WGS sequence"/>
</dbReference>
<protein>
    <recommendedName>
        <fullName evidence="3">Terminase</fullName>
    </recommendedName>
</protein>
<gene>
    <name evidence="1" type="ORF">AC477_04235</name>
</gene>